<proteinExistence type="predicted"/>
<evidence type="ECO:0000256" key="5">
    <source>
        <dbReference type="SAM" id="MobiDB-lite"/>
    </source>
</evidence>
<feature type="domain" description="C3H1-type" evidence="6">
    <location>
        <begin position="104"/>
        <end position="132"/>
    </location>
</feature>
<evidence type="ECO:0000256" key="2">
    <source>
        <dbReference type="ARBA" id="ARBA00022771"/>
    </source>
</evidence>
<evidence type="ECO:0000256" key="4">
    <source>
        <dbReference type="PROSITE-ProRule" id="PRU00723"/>
    </source>
</evidence>
<feature type="zinc finger region" description="C3H1-type" evidence="4">
    <location>
        <begin position="104"/>
        <end position="132"/>
    </location>
</feature>
<dbReference type="SUPFAM" id="SSF90229">
    <property type="entry name" value="CCCH zinc finger"/>
    <property type="match status" value="1"/>
</dbReference>
<dbReference type="AlphaFoldDB" id="A0A8K0GMD4"/>
<organism evidence="7 8">
    <name type="scientific">Rhamnella rubrinervis</name>
    <dbReference type="NCBI Taxonomy" id="2594499"/>
    <lineage>
        <taxon>Eukaryota</taxon>
        <taxon>Viridiplantae</taxon>
        <taxon>Streptophyta</taxon>
        <taxon>Embryophyta</taxon>
        <taxon>Tracheophyta</taxon>
        <taxon>Spermatophyta</taxon>
        <taxon>Magnoliopsida</taxon>
        <taxon>eudicotyledons</taxon>
        <taxon>Gunneridae</taxon>
        <taxon>Pentapetalae</taxon>
        <taxon>rosids</taxon>
        <taxon>fabids</taxon>
        <taxon>Rosales</taxon>
        <taxon>Rhamnaceae</taxon>
        <taxon>rhamnoid group</taxon>
        <taxon>Rhamneae</taxon>
        <taxon>Rhamnella</taxon>
    </lineage>
</organism>
<feature type="region of interest" description="Disordered" evidence="5">
    <location>
        <begin position="1"/>
        <end position="45"/>
    </location>
</feature>
<evidence type="ECO:0000313" key="8">
    <source>
        <dbReference type="Proteomes" id="UP000796880"/>
    </source>
</evidence>
<dbReference type="Proteomes" id="UP000796880">
    <property type="component" value="Unassembled WGS sequence"/>
</dbReference>
<sequence>MDNQGHFTKFTGGETHHHQGSFSNFSNEQPSLTIHSPPTSAPTFTPHSHLALPSWLPRIVEWHHEASGKVKNCPYYMRRGVCTFWPFCKYRHPMRSATHHPVGSGDAELCENLSRYWFCRFGTECRYFHPEGVKYIFHPADEYKANGLPRRHVMAACRHGDECLNRTFCLFDHP</sequence>
<accession>A0A8K0GMD4</accession>
<dbReference type="GO" id="GO:0008270">
    <property type="term" value="F:zinc ion binding"/>
    <property type="evidence" value="ECO:0007669"/>
    <property type="project" value="UniProtKB-KW"/>
</dbReference>
<dbReference type="PROSITE" id="PS50103">
    <property type="entry name" value="ZF_C3H1"/>
    <property type="match status" value="2"/>
</dbReference>
<feature type="zinc finger region" description="C3H1-type" evidence="4">
    <location>
        <begin position="67"/>
        <end position="95"/>
    </location>
</feature>
<evidence type="ECO:0000259" key="6">
    <source>
        <dbReference type="PROSITE" id="PS50103"/>
    </source>
</evidence>
<dbReference type="InterPro" id="IPR000571">
    <property type="entry name" value="Znf_CCCH"/>
</dbReference>
<protein>
    <recommendedName>
        <fullName evidence="6">C3H1-type domain-containing protein</fullName>
    </recommendedName>
</protein>
<gene>
    <name evidence="7" type="ORF">FNV43_RR26305</name>
</gene>
<comment type="caution">
    <text evidence="7">The sequence shown here is derived from an EMBL/GenBank/DDBJ whole genome shotgun (WGS) entry which is preliminary data.</text>
</comment>
<dbReference type="Gene3D" id="3.30.1370.210">
    <property type="match status" value="1"/>
</dbReference>
<dbReference type="InterPro" id="IPR036855">
    <property type="entry name" value="Znf_CCCH_sf"/>
</dbReference>
<feature type="compositionally biased region" description="Polar residues" evidence="5">
    <location>
        <begin position="20"/>
        <end position="45"/>
    </location>
</feature>
<evidence type="ECO:0000256" key="3">
    <source>
        <dbReference type="ARBA" id="ARBA00022833"/>
    </source>
</evidence>
<feature type="domain" description="C3H1-type" evidence="6">
    <location>
        <begin position="67"/>
        <end position="95"/>
    </location>
</feature>
<keyword evidence="3 4" id="KW-0862">Zinc</keyword>
<dbReference type="EMBL" id="VOIH02000012">
    <property type="protein sequence ID" value="KAF3431574.1"/>
    <property type="molecule type" value="Genomic_DNA"/>
</dbReference>
<keyword evidence="2 4" id="KW-0863">Zinc-finger</keyword>
<keyword evidence="1 4" id="KW-0479">Metal-binding</keyword>
<keyword evidence="8" id="KW-1185">Reference proteome</keyword>
<reference evidence="7" key="1">
    <citation type="submission" date="2020-03" db="EMBL/GenBank/DDBJ databases">
        <title>A high-quality chromosome-level genome assembly of a woody plant with both climbing and erect habits, Rhamnella rubrinervis.</title>
        <authorList>
            <person name="Lu Z."/>
            <person name="Yang Y."/>
            <person name="Zhu X."/>
            <person name="Sun Y."/>
        </authorList>
    </citation>
    <scope>NUCLEOTIDE SEQUENCE</scope>
    <source>
        <strain evidence="7">BYM</strain>
        <tissue evidence="7">Leaf</tissue>
    </source>
</reference>
<evidence type="ECO:0000313" key="7">
    <source>
        <dbReference type="EMBL" id="KAF3431574.1"/>
    </source>
</evidence>
<name>A0A8K0GMD4_9ROSA</name>
<dbReference type="SMART" id="SM00356">
    <property type="entry name" value="ZnF_C3H1"/>
    <property type="match status" value="2"/>
</dbReference>
<evidence type="ECO:0000256" key="1">
    <source>
        <dbReference type="ARBA" id="ARBA00022723"/>
    </source>
</evidence>